<dbReference type="PANTHER" id="PTHR30371">
    <property type="entry name" value="SEC-INDEPENDENT PROTEIN TRANSLOCASE PROTEIN TATC"/>
    <property type="match status" value="1"/>
</dbReference>
<keyword evidence="4 6" id="KW-1133">Transmembrane helix</keyword>
<feature type="transmembrane region" description="Helical" evidence="6">
    <location>
        <begin position="214"/>
        <end position="234"/>
    </location>
</feature>
<name>A0A075W7X4_GALSU</name>
<reference evidence="7" key="1">
    <citation type="journal article" date="2015" name="Genome Biol. Evol.">
        <title>Extreme features of the Galdieria sulphuraria organellar genomes: a consequence of polyextremophily?</title>
        <authorList>
            <person name="Jain K."/>
            <person name="Krause K."/>
            <person name="Grewe F."/>
            <person name="Nelson G.F."/>
            <person name="Weber A.P."/>
            <person name="Christensen A.C."/>
            <person name="Mower J.P."/>
        </authorList>
    </citation>
    <scope>NUCLEOTIDE SEQUENCE</scope>
    <source>
        <strain evidence="7">074W</strain>
    </source>
</reference>
<keyword evidence="3 6" id="KW-0812">Transmembrane</keyword>
<feature type="transmembrane region" description="Helical" evidence="6">
    <location>
        <begin position="151"/>
        <end position="177"/>
    </location>
</feature>
<feature type="transmembrane region" description="Helical" evidence="6">
    <location>
        <begin position="21"/>
        <end position="44"/>
    </location>
</feature>
<dbReference type="GO" id="GO:0065002">
    <property type="term" value="P:intracellular protein transmembrane transport"/>
    <property type="evidence" value="ECO:0007669"/>
    <property type="project" value="TreeGrafter"/>
</dbReference>
<dbReference type="GeneID" id="20005595"/>
<comment type="subcellular location">
    <subcellularLocation>
        <location evidence="1">Membrane</location>
        <topology evidence="1">Multi-pass membrane protein</topology>
    </subcellularLocation>
</comment>
<dbReference type="PANTHER" id="PTHR30371:SF0">
    <property type="entry name" value="SEC-INDEPENDENT PROTEIN TRANSLOCASE PROTEIN TATC, CHLOROPLASTIC-RELATED"/>
    <property type="match status" value="1"/>
</dbReference>
<dbReference type="PROSITE" id="PS01218">
    <property type="entry name" value="TATC"/>
    <property type="match status" value="1"/>
</dbReference>
<feature type="transmembrane region" description="Helical" evidence="6">
    <location>
        <begin position="189"/>
        <end position="208"/>
    </location>
</feature>
<dbReference type="KEGG" id="gsl:JL72_p109"/>
<dbReference type="InterPro" id="IPR019820">
    <property type="entry name" value="Sec-indep_translocase_CS"/>
</dbReference>
<gene>
    <name evidence="7" type="primary">tatC</name>
</gene>
<dbReference type="EMBL" id="KJ700459">
    <property type="protein sequence ID" value="AIG92544.1"/>
    <property type="molecule type" value="Genomic_DNA"/>
</dbReference>
<dbReference type="GO" id="GO:0033281">
    <property type="term" value="C:TAT protein transport complex"/>
    <property type="evidence" value="ECO:0007669"/>
    <property type="project" value="TreeGrafter"/>
</dbReference>
<comment type="similarity">
    <text evidence="2">Belongs to the TatC family.</text>
</comment>
<dbReference type="Pfam" id="PF00902">
    <property type="entry name" value="TatC"/>
    <property type="match status" value="1"/>
</dbReference>
<sequence length="236" mass="27219">MKMINDKEMPLAEHFLELRERLLKSLIFILVSIVTVFFNIQYIIKIIQKPAEGIKFIQLAPGEYFFSTVKISIYLGLIISIPYILYEILQFTIPAMTIKEKRLILPMSIISAILFFGGIIFAYFILLSPALRFFISYGANIIEPIWSFEYYFNFVILLLLVTGIAFQIPIFEIILAIFGLLSSSQLISYWRYVIFLTTIISAVLTPSTDPLTQILMSIAIFFLYFLGIIVLKCMNK</sequence>
<feature type="transmembrane region" description="Helical" evidence="6">
    <location>
        <begin position="64"/>
        <end position="86"/>
    </location>
</feature>
<geneLocation type="plastid" evidence="7"/>
<accession>A0A075W7X4</accession>
<evidence type="ECO:0000256" key="6">
    <source>
        <dbReference type="SAM" id="Phobius"/>
    </source>
</evidence>
<keyword evidence="7" id="KW-0934">Plastid</keyword>
<dbReference type="GO" id="GO:0043953">
    <property type="term" value="P:protein transport by the Tat complex"/>
    <property type="evidence" value="ECO:0007669"/>
    <property type="project" value="TreeGrafter"/>
</dbReference>
<evidence type="ECO:0000256" key="5">
    <source>
        <dbReference type="ARBA" id="ARBA00023136"/>
    </source>
</evidence>
<dbReference type="InterPro" id="IPR002033">
    <property type="entry name" value="TatC"/>
</dbReference>
<keyword evidence="5 6" id="KW-0472">Membrane</keyword>
<dbReference type="RefSeq" id="YP_009051101.1">
    <property type="nucleotide sequence ID" value="NC_024665.1"/>
</dbReference>
<organism evidence="7">
    <name type="scientific">Galdieria sulphuraria</name>
    <name type="common">Red alga</name>
    <dbReference type="NCBI Taxonomy" id="130081"/>
    <lineage>
        <taxon>Eukaryota</taxon>
        <taxon>Rhodophyta</taxon>
        <taxon>Bangiophyceae</taxon>
        <taxon>Galdieriales</taxon>
        <taxon>Galdieriaceae</taxon>
        <taxon>Galdieria</taxon>
    </lineage>
</organism>
<evidence type="ECO:0000256" key="1">
    <source>
        <dbReference type="ARBA" id="ARBA00004141"/>
    </source>
</evidence>
<protein>
    <submittedName>
        <fullName evidence="7">Sec-independent protein translocase-like protein</fullName>
    </submittedName>
</protein>
<feature type="transmembrane region" description="Helical" evidence="6">
    <location>
        <begin position="107"/>
        <end position="131"/>
    </location>
</feature>
<evidence type="ECO:0000256" key="4">
    <source>
        <dbReference type="ARBA" id="ARBA00022989"/>
    </source>
</evidence>
<evidence type="ECO:0000256" key="3">
    <source>
        <dbReference type="ARBA" id="ARBA00022692"/>
    </source>
</evidence>
<dbReference type="HAMAP" id="MF_00902">
    <property type="entry name" value="TatC"/>
    <property type="match status" value="1"/>
</dbReference>
<dbReference type="AlphaFoldDB" id="A0A075W7X4"/>
<evidence type="ECO:0000313" key="7">
    <source>
        <dbReference type="EMBL" id="AIG92544.1"/>
    </source>
</evidence>
<dbReference type="NCBIfam" id="TIGR00945">
    <property type="entry name" value="tatC"/>
    <property type="match status" value="1"/>
</dbReference>
<proteinExistence type="inferred from homology"/>
<evidence type="ECO:0000256" key="2">
    <source>
        <dbReference type="ARBA" id="ARBA00008882"/>
    </source>
</evidence>
<dbReference type="GO" id="GO:0009977">
    <property type="term" value="F:proton motive force dependent protein transmembrane transporter activity"/>
    <property type="evidence" value="ECO:0007669"/>
    <property type="project" value="TreeGrafter"/>
</dbReference>
<dbReference type="PRINTS" id="PR01840">
    <property type="entry name" value="TATCFAMILY"/>
</dbReference>